<feature type="transmembrane region" description="Helical" evidence="11">
    <location>
        <begin position="42"/>
        <end position="64"/>
    </location>
</feature>
<keyword evidence="9 11" id="KW-0472">Membrane</keyword>
<evidence type="ECO:0000256" key="11">
    <source>
        <dbReference type="RuleBase" id="RU363058"/>
    </source>
</evidence>
<evidence type="ECO:0000256" key="7">
    <source>
        <dbReference type="ARBA" id="ARBA00022847"/>
    </source>
</evidence>
<evidence type="ECO:0000256" key="10">
    <source>
        <dbReference type="ARBA" id="ARBA00047348"/>
    </source>
</evidence>
<evidence type="ECO:0000313" key="12">
    <source>
        <dbReference type="EMBL" id="PIT61031.1"/>
    </source>
</evidence>
<comment type="caution">
    <text evidence="12">The sequence shown here is derived from an EMBL/GenBank/DDBJ whole genome shotgun (WGS) entry which is preliminary data.</text>
</comment>
<dbReference type="InterPro" id="IPR001204">
    <property type="entry name" value="Phos_transporter"/>
</dbReference>
<dbReference type="Pfam" id="PF01384">
    <property type="entry name" value="PHO4"/>
    <property type="match status" value="1"/>
</dbReference>
<proteinExistence type="inferred from homology"/>
<evidence type="ECO:0000313" key="13">
    <source>
        <dbReference type="Proteomes" id="UP000230463"/>
    </source>
</evidence>
<feature type="transmembrane region" description="Helical" evidence="11">
    <location>
        <begin position="255"/>
        <end position="274"/>
    </location>
</feature>
<feature type="transmembrane region" description="Helical" evidence="11">
    <location>
        <begin position="500"/>
        <end position="521"/>
    </location>
</feature>
<evidence type="ECO:0000256" key="2">
    <source>
        <dbReference type="ARBA" id="ARBA00005342"/>
    </source>
</evidence>
<feature type="transmembrane region" description="Helical" evidence="11">
    <location>
        <begin position="230"/>
        <end position="249"/>
    </location>
</feature>
<feature type="transmembrane region" description="Helical" evidence="11">
    <location>
        <begin position="153"/>
        <end position="170"/>
    </location>
</feature>
<dbReference type="GO" id="GO:0005315">
    <property type="term" value="F:phosphate transmembrane transporter activity"/>
    <property type="evidence" value="ECO:0007669"/>
    <property type="project" value="InterPro"/>
</dbReference>
<dbReference type="PANTHER" id="PTHR11101">
    <property type="entry name" value="PHOSPHATE TRANSPORTER"/>
    <property type="match status" value="1"/>
</dbReference>
<evidence type="ECO:0000256" key="3">
    <source>
        <dbReference type="ARBA" id="ARBA00022448"/>
    </source>
</evidence>
<gene>
    <name evidence="12" type="ORF">BHC57_02755</name>
</gene>
<keyword evidence="4" id="KW-1003">Cell membrane</keyword>
<evidence type="ECO:0000256" key="6">
    <source>
        <dbReference type="ARBA" id="ARBA00022692"/>
    </source>
</evidence>
<accession>A0A855FW18</accession>
<comment type="similarity">
    <text evidence="2">Belongs to the inorganic phosphate transporter (PiT) (TC 2.A.20) family. Pit subfamily.</text>
</comment>
<dbReference type="Proteomes" id="UP000230463">
    <property type="component" value="Unassembled WGS sequence"/>
</dbReference>
<evidence type="ECO:0000256" key="8">
    <source>
        <dbReference type="ARBA" id="ARBA00022989"/>
    </source>
</evidence>
<feature type="transmembrane region" description="Helical" evidence="11">
    <location>
        <begin position="124"/>
        <end position="146"/>
    </location>
</feature>
<evidence type="ECO:0000256" key="4">
    <source>
        <dbReference type="ARBA" id="ARBA00022475"/>
    </source>
</evidence>
<evidence type="ECO:0000256" key="1">
    <source>
        <dbReference type="ARBA" id="ARBA00004651"/>
    </source>
</evidence>
<comment type="subcellular location">
    <subcellularLocation>
        <location evidence="1">Cell membrane</location>
        <topology evidence="1">Multi-pass membrane protein</topology>
    </subcellularLocation>
    <subcellularLocation>
        <location evidence="11">Membrane</location>
        <topology evidence="11">Multi-pass membrane protein</topology>
    </subcellularLocation>
</comment>
<dbReference type="EMBL" id="MEIU01000039">
    <property type="protein sequence ID" value="PIT61031.1"/>
    <property type="molecule type" value="Genomic_DNA"/>
</dbReference>
<dbReference type="AlphaFoldDB" id="A0A855FW18"/>
<dbReference type="OrthoDB" id="9779554at2"/>
<organism evidence="12 13">
    <name type="scientific">Snodgrassella alvi</name>
    <dbReference type="NCBI Taxonomy" id="1196083"/>
    <lineage>
        <taxon>Bacteria</taxon>
        <taxon>Pseudomonadati</taxon>
        <taxon>Pseudomonadota</taxon>
        <taxon>Betaproteobacteria</taxon>
        <taxon>Neisseriales</taxon>
        <taxon>Neisseriaceae</taxon>
        <taxon>Snodgrassella</taxon>
    </lineage>
</organism>
<name>A0A855FW18_9NEIS</name>
<feature type="transmembrane region" description="Helical" evidence="11">
    <location>
        <begin position="410"/>
        <end position="428"/>
    </location>
</feature>
<dbReference type="GO" id="GO:0005886">
    <property type="term" value="C:plasma membrane"/>
    <property type="evidence" value="ECO:0007669"/>
    <property type="project" value="UniProtKB-SubCell"/>
</dbReference>
<keyword evidence="3 11" id="KW-0813">Transport</keyword>
<dbReference type="GO" id="GO:0035435">
    <property type="term" value="P:phosphate ion transmembrane transport"/>
    <property type="evidence" value="ECO:0007669"/>
    <property type="project" value="TreeGrafter"/>
</dbReference>
<feature type="transmembrane region" description="Helical" evidence="11">
    <location>
        <begin position="85"/>
        <end position="112"/>
    </location>
</feature>
<protein>
    <recommendedName>
        <fullName evidence="11">Phosphate transporter</fullName>
    </recommendedName>
</protein>
<feature type="transmembrane region" description="Helical" evidence="11">
    <location>
        <begin position="190"/>
        <end position="209"/>
    </location>
</feature>
<comment type="catalytic activity">
    <reaction evidence="10">
        <text>phosphate(in) + H(+)(in) = phosphate(out) + H(+)(out)</text>
        <dbReference type="Rhea" id="RHEA:29939"/>
        <dbReference type="ChEBI" id="CHEBI:15378"/>
        <dbReference type="ChEBI" id="CHEBI:43474"/>
    </reaction>
</comment>
<keyword evidence="7" id="KW-0769">Symport</keyword>
<sequence>MSASMKTGKVGKILFLLILLGGLAYAGVCICHDLHAIPSSSLLVYALLTVALLIALAFEFVNGFHDTANAVASVIYTHSLKPNTAVIWSGAFNFLGVLLSTGAVAYGVISLLPVELILHMGSDVGYAMIFALLSAAIIWNLSTWWLGLPASSSHTLIGSIIGVGVANQLMSADRSTSGVSWSQVINVGESLLFSPLLGFVLAGVLLFVSKMLLRIPALYRAPENEAPPPWPIRLLLIFTCTTVSFAHGSNDGQKGMGLIMLILIGTVPMAYALNHAVPKEEWAKFSANSRAAQKTIEDLLPSGLVLPTGTDARAKVTALVEDKQGTPEQLAALAQLVRIVEHNVSKSDCLRNLPPQQVGNIRNDMYLVSESLTLLQKNALQRQYKLSAVQMDSLNAYHVLIDYATKYIPVWVKVLVALALGLGTLVGWKRIVVTVGEKIGKTHLSYAQGASAELVTAALICAADRFGLPVSTTHVLTSGIAGTMAVNKSGLQKSTVRNLVIAWVLTLPVSVVLAGGLFWFFRLIF</sequence>
<keyword evidence="8 11" id="KW-1133">Transmembrane helix</keyword>
<evidence type="ECO:0000256" key="5">
    <source>
        <dbReference type="ARBA" id="ARBA00022592"/>
    </source>
</evidence>
<reference evidence="12 13" key="1">
    <citation type="journal article" date="2017" name="MBio">
        <title>Type VI secretion-mediated competition in the bee gut microbiome.</title>
        <authorList>
            <person name="Steele M.I."/>
            <person name="Kwong W.K."/>
            <person name="Powell J.E."/>
            <person name="Whiteley M."/>
            <person name="Moran N.A."/>
        </authorList>
    </citation>
    <scope>NUCLEOTIDE SEQUENCE [LARGE SCALE GENOMIC DNA]</scope>
    <source>
        <strain evidence="12 13">HK3</strain>
    </source>
</reference>
<keyword evidence="5 11" id="KW-0592">Phosphate transport</keyword>
<evidence type="ECO:0000256" key="9">
    <source>
        <dbReference type="ARBA" id="ARBA00023136"/>
    </source>
</evidence>
<keyword evidence="6 11" id="KW-0812">Transmembrane</keyword>
<dbReference type="GO" id="GO:0015293">
    <property type="term" value="F:symporter activity"/>
    <property type="evidence" value="ECO:0007669"/>
    <property type="project" value="UniProtKB-KW"/>
</dbReference>
<dbReference type="PANTHER" id="PTHR11101:SF65">
    <property type="entry name" value="LOW-AFFINITY INORGANIC PHOSPHATE TRANSPORTER PITA-RELATED"/>
    <property type="match status" value="1"/>
</dbReference>